<proteinExistence type="predicted"/>
<keyword evidence="1" id="KW-0732">Signal</keyword>
<reference evidence="2" key="2">
    <citation type="submission" date="2010-02" db="EMBL/GenBank/DDBJ databases">
        <authorList>
            <person name="Genoscope - CEA"/>
        </authorList>
    </citation>
    <scope>NUCLEOTIDE SEQUENCE</scope>
    <source>
        <strain evidence="2">PSI07</strain>
        <plasmid evidence="2">pRSI13</plasmid>
    </source>
</reference>
<evidence type="ECO:0000313" key="2">
    <source>
        <dbReference type="EMBL" id="CBJ34342.1"/>
    </source>
</evidence>
<feature type="signal peptide" evidence="1">
    <location>
        <begin position="1"/>
        <end position="22"/>
    </location>
</feature>
<evidence type="ECO:0000256" key="1">
    <source>
        <dbReference type="SAM" id="SignalP"/>
    </source>
</evidence>
<name>D8MYC6_RALSL</name>
<geneLocation type="plasmid" evidence="2">
    <name>pRSI13</name>
</geneLocation>
<dbReference type="RefSeq" id="WP_013207355.1">
    <property type="nucleotide sequence ID" value="NC_014308.1"/>
</dbReference>
<dbReference type="EMBL" id="FP885890">
    <property type="protein sequence ID" value="CBJ34342.1"/>
    <property type="molecule type" value="Genomic_DNA"/>
</dbReference>
<gene>
    <name evidence="2" type="ORF">RPSI07_p0005</name>
</gene>
<dbReference type="AlphaFoldDB" id="D8MYC6"/>
<dbReference type="InterPro" id="IPR014147">
    <property type="entry name" value="T4SS_TrbJ"/>
</dbReference>
<keyword evidence="2" id="KW-0614">Plasmid</keyword>
<accession>D8MYC6</accession>
<protein>
    <submittedName>
        <fullName evidence="2">Putative conjugative transfer protein TrbJ</fullName>
    </submittedName>
</protein>
<feature type="chain" id="PRO_5003118280" evidence="1">
    <location>
        <begin position="23"/>
        <end position="251"/>
    </location>
</feature>
<organism evidence="2">
    <name type="scientific">Ralstonia solanacearum PSI07</name>
    <dbReference type="NCBI Taxonomy" id="859657"/>
    <lineage>
        <taxon>Bacteria</taxon>
        <taxon>Pseudomonadati</taxon>
        <taxon>Pseudomonadota</taxon>
        <taxon>Betaproteobacteria</taxon>
        <taxon>Burkholderiales</taxon>
        <taxon>Burkholderiaceae</taxon>
        <taxon>Ralstonia</taxon>
        <taxon>Ralstonia solanacearum species complex</taxon>
    </lineage>
</organism>
<dbReference type="SUPFAM" id="SSF101082">
    <property type="entry name" value="Typo IV secretion system protein TraC"/>
    <property type="match status" value="1"/>
</dbReference>
<reference evidence="2" key="1">
    <citation type="journal article" date="2010" name="BMC Genomics">
        <title>Genomes of three tomato pathogens within the Ralstonia solanacearum species complex reveal significant evolutionary divergence.</title>
        <authorList>
            <person name="Remenant B."/>
            <person name="Coupat-Goutaland B."/>
            <person name="Guidot A."/>
            <person name="Cellier G."/>
            <person name="Wicker E."/>
            <person name="Allen C."/>
            <person name="Fegan M."/>
            <person name="Pruvost O."/>
            <person name="Elbaz M."/>
            <person name="Calteau A."/>
            <person name="Salvignol G."/>
            <person name="Mornico D."/>
            <person name="Mangenot S."/>
            <person name="Barbe V."/>
            <person name="Medigue C."/>
            <person name="Prior P."/>
        </authorList>
    </citation>
    <scope>NUCLEOTIDE SEQUENCE [LARGE SCALE GENOMIC DNA]</scope>
    <source>
        <strain evidence="2">PSI07</strain>
        <plasmid evidence="2">pRSI13</plasmid>
    </source>
</reference>
<dbReference type="NCBIfam" id="TIGR02780">
    <property type="entry name" value="TrbJ_Ti"/>
    <property type="match status" value="1"/>
</dbReference>
<dbReference type="PATRIC" id="fig|859657.5.peg.4"/>
<sequence>MRAKYLIAAVAVAGALSGPAHAGGVIAGATEPTQILNMVQLIAAYSEQARQTVTQLNQYAAMLQNLRQMTPSNLLDTAAQQLFQDQNMAQVFRDLRTVYNNGQQAAYSLGQVNQQFANNHPGYGAAVNFGTAYRNWSDTTLGAAKNAIKLVTAHGEAFATEEGMMSELAMKSQTAQGQLEATQAGSAIGLQMVGQMQKLRQLQMAQIQSQNEFAAADQSRRDASDAKLQEFLNNARNYQVTEYGKGKVLFK</sequence>
<dbReference type="KEGG" id="rsl:RPSI07_p0005"/>